<evidence type="ECO:0008006" key="3">
    <source>
        <dbReference type="Google" id="ProtNLM"/>
    </source>
</evidence>
<proteinExistence type="predicted"/>
<sequence>MVYSNYPILSGSSDRPVFAIIGGGIAGSVQAIHLAERYPWLDIHIFDKNKKILTGTSNMNPGRPTFGFHYRCLNTATFCQDNTVKFTKFLDRIGCPNIFAKAPQGGIYVLMKGAAQVLDDSINPVFSSDEIEPVFEQIKEHAIKNYSNDNDFKKHFGSPDQICRKLEEVEYKRFLTPGLLKGVGACYETAEKTFDTVGICSFLREYIKGIKNIKIQTEAKVTCLEEIHQSNAARYRITWNDTSTNKSRSEVAQFLTLACWERVGFFRKQLGKPESHPTYNRLKMLAILETEVTADRANTVRPIFAASGPFSMISPQSCIERPDGSMICRLACTLAIRTNVMNVLDDRVLPTDYDNMLEGTNDAEEKMKMAAPILEGAKQFFSCLSNAKLAEVRFGTVRVPFGAGGNVDLHDPASEHHSRDYPGCSDLGDGLFVNEAMKMIYSVYNAEMMLDWAHAELCGMNHKLTHASKAKAATKGALAIINKSTHSLKSATQKSGYETALMSTRLAI</sequence>
<accession>A0AAN8MYK0</accession>
<comment type="caution">
    <text evidence="1">The sequence shown here is derived from an EMBL/GenBank/DDBJ whole genome shotgun (WGS) entry which is preliminary data.</text>
</comment>
<protein>
    <recommendedName>
        <fullName evidence="3">FAD dependent oxidoreductase domain-containing protein</fullName>
    </recommendedName>
</protein>
<dbReference type="AlphaFoldDB" id="A0AAN8MYK0"/>
<reference evidence="1 2" key="1">
    <citation type="submission" date="2019-10" db="EMBL/GenBank/DDBJ databases">
        <authorList>
            <person name="Palmer J.M."/>
        </authorList>
    </citation>
    <scope>NUCLEOTIDE SEQUENCE [LARGE SCALE GENOMIC DNA]</scope>
    <source>
        <strain evidence="1 2">TWF506</strain>
    </source>
</reference>
<dbReference type="SUPFAM" id="SSF51905">
    <property type="entry name" value="FAD/NAD(P)-binding domain"/>
    <property type="match status" value="1"/>
</dbReference>
<evidence type="ECO:0000313" key="2">
    <source>
        <dbReference type="Proteomes" id="UP001307849"/>
    </source>
</evidence>
<dbReference type="Proteomes" id="UP001307849">
    <property type="component" value="Unassembled WGS sequence"/>
</dbReference>
<dbReference type="EMBL" id="JAVHJM010000011">
    <property type="protein sequence ID" value="KAK6502431.1"/>
    <property type="molecule type" value="Genomic_DNA"/>
</dbReference>
<gene>
    <name evidence="1" type="ORF">TWF506_003011</name>
</gene>
<dbReference type="InterPro" id="IPR036188">
    <property type="entry name" value="FAD/NAD-bd_sf"/>
</dbReference>
<keyword evidence="2" id="KW-1185">Reference proteome</keyword>
<organism evidence="1 2">
    <name type="scientific">Arthrobotrys conoides</name>
    <dbReference type="NCBI Taxonomy" id="74498"/>
    <lineage>
        <taxon>Eukaryota</taxon>
        <taxon>Fungi</taxon>
        <taxon>Dikarya</taxon>
        <taxon>Ascomycota</taxon>
        <taxon>Pezizomycotina</taxon>
        <taxon>Orbiliomycetes</taxon>
        <taxon>Orbiliales</taxon>
        <taxon>Orbiliaceae</taxon>
        <taxon>Arthrobotrys</taxon>
    </lineage>
</organism>
<name>A0AAN8MYK0_9PEZI</name>
<evidence type="ECO:0000313" key="1">
    <source>
        <dbReference type="EMBL" id="KAK6502431.1"/>
    </source>
</evidence>